<dbReference type="InterPro" id="IPR002559">
    <property type="entry name" value="Transposase_11"/>
</dbReference>
<feature type="non-terminal residue" evidence="2">
    <location>
        <position position="264"/>
    </location>
</feature>
<dbReference type="Pfam" id="PF01609">
    <property type="entry name" value="DDE_Tnp_1"/>
    <property type="match status" value="1"/>
</dbReference>
<gene>
    <name evidence="2" type="ORF">LCGC14_2696230</name>
</gene>
<organism evidence="2">
    <name type="scientific">marine sediment metagenome</name>
    <dbReference type="NCBI Taxonomy" id="412755"/>
    <lineage>
        <taxon>unclassified sequences</taxon>
        <taxon>metagenomes</taxon>
        <taxon>ecological metagenomes</taxon>
    </lineage>
</organism>
<dbReference type="AlphaFoldDB" id="A0A0F8ZH01"/>
<name>A0A0F8ZH01_9ZZZZ</name>
<sequence>MDFRKEKAVQIFKKGSIKKIEDGFAVQSQNGKKYYFVNQAFKCNCPDCIMNKTEVCKHSQAVKYYLGIEKPDGTTTKVRLTYKQAWKSYNQAQNNEVNLFDKLLRDLVETVEEPERHGAGRPSLSLKEQLFCSTQKVYSQLSSRRAKSLFNNAKDRGLLNKSPHSNAVNKFFNKKDLTPILHKLISVTSAPLKSVENKFAIDSSGFRTTNFLEYCNEKHNEKRRKHEYIKAHICVGTKTNVICSVKITQENGADSPQFAPLIQT</sequence>
<dbReference type="GO" id="GO:0006313">
    <property type="term" value="P:DNA transposition"/>
    <property type="evidence" value="ECO:0007669"/>
    <property type="project" value="InterPro"/>
</dbReference>
<dbReference type="GO" id="GO:0004803">
    <property type="term" value="F:transposase activity"/>
    <property type="evidence" value="ECO:0007669"/>
    <property type="project" value="InterPro"/>
</dbReference>
<proteinExistence type="predicted"/>
<evidence type="ECO:0000313" key="2">
    <source>
        <dbReference type="EMBL" id="KKK93102.1"/>
    </source>
</evidence>
<dbReference type="InterPro" id="IPR007527">
    <property type="entry name" value="Znf_SWIM"/>
</dbReference>
<dbReference type="PROSITE" id="PS50966">
    <property type="entry name" value="ZF_SWIM"/>
    <property type="match status" value="1"/>
</dbReference>
<dbReference type="GO" id="GO:0008270">
    <property type="term" value="F:zinc ion binding"/>
    <property type="evidence" value="ECO:0007669"/>
    <property type="project" value="InterPro"/>
</dbReference>
<protein>
    <recommendedName>
        <fullName evidence="1">SWIM-type domain-containing protein</fullName>
    </recommendedName>
</protein>
<comment type="caution">
    <text evidence="2">The sequence shown here is derived from an EMBL/GenBank/DDBJ whole genome shotgun (WGS) entry which is preliminary data.</text>
</comment>
<reference evidence="2" key="1">
    <citation type="journal article" date="2015" name="Nature">
        <title>Complex archaea that bridge the gap between prokaryotes and eukaryotes.</title>
        <authorList>
            <person name="Spang A."/>
            <person name="Saw J.H."/>
            <person name="Jorgensen S.L."/>
            <person name="Zaremba-Niedzwiedzka K."/>
            <person name="Martijn J."/>
            <person name="Lind A.E."/>
            <person name="van Eijk R."/>
            <person name="Schleper C."/>
            <person name="Guy L."/>
            <person name="Ettema T.J."/>
        </authorList>
    </citation>
    <scope>NUCLEOTIDE SEQUENCE</scope>
</reference>
<evidence type="ECO:0000259" key="1">
    <source>
        <dbReference type="PROSITE" id="PS50966"/>
    </source>
</evidence>
<dbReference type="EMBL" id="LAZR01047916">
    <property type="protein sequence ID" value="KKK93102.1"/>
    <property type="molecule type" value="Genomic_DNA"/>
</dbReference>
<feature type="domain" description="SWIM-type" evidence="1">
    <location>
        <begin position="35"/>
        <end position="67"/>
    </location>
</feature>
<dbReference type="GO" id="GO:0003677">
    <property type="term" value="F:DNA binding"/>
    <property type="evidence" value="ECO:0007669"/>
    <property type="project" value="InterPro"/>
</dbReference>
<accession>A0A0F8ZH01</accession>